<feature type="transmembrane region" description="Helical" evidence="2">
    <location>
        <begin position="2002"/>
        <end position="2021"/>
    </location>
</feature>
<dbReference type="InParanoid" id="A0A0G4EMR0"/>
<feature type="compositionally biased region" description="Basic and acidic residues" evidence="1">
    <location>
        <begin position="2060"/>
        <end position="2074"/>
    </location>
</feature>
<dbReference type="PhylomeDB" id="A0A0G4EMR0"/>
<dbReference type="Proteomes" id="UP000041254">
    <property type="component" value="Unassembled WGS sequence"/>
</dbReference>
<name>A0A0G4EMR0_VITBC</name>
<organism evidence="3 4">
    <name type="scientific">Vitrella brassicaformis (strain CCMP3155)</name>
    <dbReference type="NCBI Taxonomy" id="1169540"/>
    <lineage>
        <taxon>Eukaryota</taxon>
        <taxon>Sar</taxon>
        <taxon>Alveolata</taxon>
        <taxon>Colpodellida</taxon>
        <taxon>Vitrellaceae</taxon>
        <taxon>Vitrella</taxon>
    </lineage>
</organism>
<proteinExistence type="predicted"/>
<gene>
    <name evidence="3" type="ORF">Vbra_5207</name>
</gene>
<feature type="transmembrane region" description="Helical" evidence="2">
    <location>
        <begin position="2027"/>
        <end position="2045"/>
    </location>
</feature>
<sequence>MTYPTPRLTSAETSYSPSTATVCFEAILPAPFDRELCSSIENIGVFGSKPLCVWATPDKRCILAISRQNATLKPRDTPIRSALISMDMTTLDVGAAMDTLVPTLRVTAPDSVSLCSEASGDPPLHIDIYTGASGGRQVFYIFGVESGGSLPIEMADALSQASGWRDPFTTLEISNAFCGRYMRTTHSTMSFSPTGQMVLRAFPGQSSNHENAKVTWTAYARTAQSVIDLTAKDMSRDKFALRVDTNGVFGNRDNYIGQVFDVYANISSSNCTRRTAFEIKMDRYPAPHLQLRLQARPSPSSSVTLVMDITHPSQHIGEPLTVDWFCVWTPLSRPFAVSSMRSTPFHSAPDLLLRSLKQDAPLHDCIDHISLPSDDMAAFRRDLMSVNDTEASFSLDTAGMREGLYVFAVEASQPMGEGAVAGGAVTVQQHVSRSGFEHVVLNGSVISVPLQVKLSRINFINQVAQPETIEWSTSIRAALFPLAGSLHVETSDTTSSALIHQYGWEVDPAAAVSGASTYSLYLTDTYPITGDSKIQTLSFNRLEPSLRVHLQAGDYHIISKLTDSLGSTCFLECEETDGLDWRIVAMCDPRWDAHNPSLCPSAAVTLADRNVTLEDIEELIDEMKKTDDSAEIASAVIASCETLIKHPSIVIFQRNRVATLLDEMLGLLTGISKDPLPANRDEDEILIGEAAERLANLAGEALMHTARIHYLAKLTELIEPTTRQNAALLLRNLPACMSALTGEIFPSDQRSGDSLVDDATRAVAMDAMSLMDSAYRNITTYAYEHSIPLWHRTGEFSLYMRLITDVDVRNGINRGRVLISPLSIPTLTTACLALLPAWNCSQIPHNMHATVVTIPANPLLVKDNPADFVLNEIVIVDIFIDGVRLPSVNLTSDAPVLMSFPLWPSSMALKPSDLEHSRAYCMYFDEVSDSFVDAGCEVTVTPHAIQCACTHLSSFAAAIELLGRPTEDKAEEETPLLDTTVLLNMLLAGNVGFWYAIAATLLFKFPVLSLWLRDRLDWVPVEDRLKFFFRDRWERNNYDVPICICIPFMRLLGCVSLGPIYLSRRRAILFPLLPLFLLWSLLKWLARGCRHAQRKEIAQSPTQAMEGQQLTKEMPVFDYRHPKHMDPLEDDYENASWQWDMWDDDISPDKRGDDRLLLAHHEADVASLIDQDLTMTVARSASMKPSMQRWQTEETERMRSMLSFDDTRSALEPIQEDGDQKTEGGVTLHRFPRSKKSVFMHRFTNMQKQLASSLAAVRACRDRKAREKLRVTDSRMSSAVSLEDKDGDLSVTPFQLIVLKEIEMQKYGKITNRLQRVHDGTRRQRFLMTKQQKEQERLEQLDMLLTQAQIDLAKTDYQRREQSQTENAQEKEHVRLQKLIEEETSIPPPAAVSVEVIEGLEEDLKDVDLRAIAARHVRESDASEIPVDSLAEFQRSEAFYMWVSASGRDLCLHPASHFRERKWRGWVDWSGPLKVIDIDTIDMILQEQIGGITEGNEDKDEEAVGPPSRKMSAPPVLAIYGRDEVTQKRTLLLKLRPTNMEQNLDFLAQQAQPTDTEDNAETDAGRRKSSKIPIWPKLYDFFDLAPPHVKKDEHVQTVPSGMTVLERFLYSAKTARKSAMKVWKQLLAESGGNEKERPPEQQTSWFTYEGPIPSSACFCLVNNKPAHLWWTHDGLVLNTEKVDVSEMVPGEEPTAEEDAGKRLIHGHFLEDVEDVRIEKGESSGLSSVYLKFKDGDDVKITFLDGLSADGFARVVGHLKKAIEQALTDDKDVPRLATMEMDSTNTGDITQRSATSTTDGPPRSDTFVAQTMQAKAIAGRLKYQRWPNMRIFSRVVRRDHPLLKVLAYNPFITRSQRFAVLEASLIGILLYASLFFHHKCALAAHVDDVFSPLAHLTDLCSSPSIPYMPGLPSVFVSLWALVLSLIFPVVLYALFTKFVIEDDLLPGEKKFQMQAWDAMDIAGWVTWTLSNLGAVTWLLIFVMGEKPTLVGKWIWASSLGLSYRLLIIPGLQILGVTAILIFTKYTPMLDPIILLVPSLVEFPFAIRQRRRRRGKNQLTETTHEGDQRQHEEGKVGDNLTDMDEDSPRSLVGDEPRPAARLSQSELRRQSQNAYVEIRSSLAEI</sequence>
<evidence type="ECO:0000313" key="4">
    <source>
        <dbReference type="Proteomes" id="UP000041254"/>
    </source>
</evidence>
<reference evidence="3 4" key="1">
    <citation type="submission" date="2014-11" db="EMBL/GenBank/DDBJ databases">
        <authorList>
            <person name="Zhu J."/>
            <person name="Qi W."/>
            <person name="Song R."/>
        </authorList>
    </citation>
    <scope>NUCLEOTIDE SEQUENCE [LARGE SCALE GENOMIC DNA]</scope>
</reference>
<feature type="region of interest" description="Disordered" evidence="1">
    <location>
        <begin position="1548"/>
        <end position="1569"/>
    </location>
</feature>
<keyword evidence="2" id="KW-0472">Membrane</keyword>
<feature type="transmembrane region" description="Helical" evidence="2">
    <location>
        <begin position="1913"/>
        <end position="1934"/>
    </location>
</feature>
<keyword evidence="4" id="KW-1185">Reference proteome</keyword>
<protein>
    <submittedName>
        <fullName evidence="3">Uncharacterized protein</fullName>
    </submittedName>
</protein>
<dbReference type="EMBL" id="CDMY01000266">
    <property type="protein sequence ID" value="CEL98270.1"/>
    <property type="molecule type" value="Genomic_DNA"/>
</dbReference>
<accession>A0A0G4EMR0</accession>
<feature type="transmembrane region" description="Helical" evidence="2">
    <location>
        <begin position="981"/>
        <end position="1003"/>
    </location>
</feature>
<feature type="compositionally biased region" description="Polar residues" evidence="1">
    <location>
        <begin position="1781"/>
        <end position="1798"/>
    </location>
</feature>
<evidence type="ECO:0000256" key="1">
    <source>
        <dbReference type="SAM" id="MobiDB-lite"/>
    </source>
</evidence>
<dbReference type="Gene3D" id="2.60.220.50">
    <property type="match status" value="1"/>
</dbReference>
<keyword evidence="2" id="KW-0812">Transmembrane</keyword>
<feature type="region of interest" description="Disordered" evidence="1">
    <location>
        <begin position="1781"/>
        <end position="1803"/>
    </location>
</feature>
<feature type="transmembrane region" description="Helical" evidence="2">
    <location>
        <begin position="1960"/>
        <end position="1981"/>
    </location>
</feature>
<feature type="region of interest" description="Disordered" evidence="1">
    <location>
        <begin position="2052"/>
        <end position="2109"/>
    </location>
</feature>
<evidence type="ECO:0000256" key="2">
    <source>
        <dbReference type="SAM" id="Phobius"/>
    </source>
</evidence>
<feature type="compositionally biased region" description="Basic and acidic residues" evidence="1">
    <location>
        <begin position="2084"/>
        <end position="2096"/>
    </location>
</feature>
<dbReference type="VEuPathDB" id="CryptoDB:Vbra_5207"/>
<feature type="region of interest" description="Disordered" evidence="1">
    <location>
        <begin position="1494"/>
        <end position="1513"/>
    </location>
</feature>
<dbReference type="InterPro" id="IPR046338">
    <property type="entry name" value="GAIN_dom_sf"/>
</dbReference>
<keyword evidence="2" id="KW-1133">Transmembrane helix</keyword>
<evidence type="ECO:0000313" key="3">
    <source>
        <dbReference type="EMBL" id="CEL98270.1"/>
    </source>
</evidence>
<feature type="transmembrane region" description="Helical" evidence="2">
    <location>
        <begin position="1040"/>
        <end position="1062"/>
    </location>
</feature>
<feature type="compositionally biased region" description="Polar residues" evidence="1">
    <location>
        <begin position="2100"/>
        <end position="2109"/>
    </location>
</feature>